<gene>
    <name evidence="2" type="ORF">Cni_G07285</name>
</gene>
<dbReference type="EMBL" id="CP136891">
    <property type="protein sequence ID" value="WOK98573.1"/>
    <property type="molecule type" value="Genomic_DNA"/>
</dbReference>
<dbReference type="Pfam" id="PF24104">
    <property type="entry name" value="At5g52880_ARM"/>
    <property type="match status" value="1"/>
</dbReference>
<dbReference type="Pfam" id="PF12937">
    <property type="entry name" value="F-box-like"/>
    <property type="match status" value="1"/>
</dbReference>
<dbReference type="Gene3D" id="1.20.1280.50">
    <property type="match status" value="1"/>
</dbReference>
<dbReference type="PANTHER" id="PTHR47744">
    <property type="entry name" value="OS05G0526300 PROTEIN"/>
    <property type="match status" value="1"/>
</dbReference>
<proteinExistence type="predicted"/>
<name>A0AAQ3Q5L1_9LILI</name>
<keyword evidence="3" id="KW-1185">Reference proteome</keyword>
<dbReference type="InterPro" id="IPR001810">
    <property type="entry name" value="F-box_dom"/>
</dbReference>
<evidence type="ECO:0000259" key="1">
    <source>
        <dbReference type="PROSITE" id="PS50181"/>
    </source>
</evidence>
<organism evidence="2 3">
    <name type="scientific">Canna indica</name>
    <name type="common">Indian-shot</name>
    <dbReference type="NCBI Taxonomy" id="4628"/>
    <lineage>
        <taxon>Eukaryota</taxon>
        <taxon>Viridiplantae</taxon>
        <taxon>Streptophyta</taxon>
        <taxon>Embryophyta</taxon>
        <taxon>Tracheophyta</taxon>
        <taxon>Spermatophyta</taxon>
        <taxon>Magnoliopsida</taxon>
        <taxon>Liliopsida</taxon>
        <taxon>Zingiberales</taxon>
        <taxon>Cannaceae</taxon>
        <taxon>Canna</taxon>
    </lineage>
</organism>
<sequence length="309" mass="34211">MGGATVGERYEELGLADALSRAHDYPAACQELGLILRLAYADLPKNLQSVVFRDTLLALRFLPEVQTGHGISSANIVLQAAEFALPKQKKALAVSEFKHSVIIHKRRSKAHHDEGDGSLNLPDDVLAHIFSFLDLQSLLSVSLVCWVWNSAASDNGLWQMLYNNMFGSHDTPVSIEQDGKLIRDNNDRASAEGASVHQLISLNWKVNFKRKCGSSWKFLPNRVVCIHCQSIIWLSGMTCRTSHKCSVSASRNLNIRPISPNKVVNYLLGESELEVSSDSDDSDCDGPLQHHKLWAYPRLMGTSSSFGQI</sequence>
<evidence type="ECO:0000313" key="2">
    <source>
        <dbReference type="EMBL" id="WOK98573.1"/>
    </source>
</evidence>
<dbReference type="InterPro" id="IPR057039">
    <property type="entry name" value="At5g52880_ARM"/>
</dbReference>
<feature type="domain" description="F-box" evidence="1">
    <location>
        <begin position="115"/>
        <end position="161"/>
    </location>
</feature>
<dbReference type="Proteomes" id="UP001327560">
    <property type="component" value="Chromosome 2"/>
</dbReference>
<dbReference type="PANTHER" id="PTHR47744:SF1">
    <property type="entry name" value="OS05G0526300 PROTEIN"/>
    <property type="match status" value="1"/>
</dbReference>
<accession>A0AAQ3Q5L1</accession>
<dbReference type="PROSITE" id="PS50181">
    <property type="entry name" value="FBOX"/>
    <property type="match status" value="1"/>
</dbReference>
<evidence type="ECO:0000313" key="3">
    <source>
        <dbReference type="Proteomes" id="UP001327560"/>
    </source>
</evidence>
<dbReference type="AlphaFoldDB" id="A0AAQ3Q5L1"/>
<dbReference type="InterPro" id="IPR036047">
    <property type="entry name" value="F-box-like_dom_sf"/>
</dbReference>
<reference evidence="2 3" key="1">
    <citation type="submission" date="2023-10" db="EMBL/GenBank/DDBJ databases">
        <title>Chromosome-scale genome assembly provides insights into flower coloration mechanisms of Canna indica.</title>
        <authorList>
            <person name="Li C."/>
        </authorList>
    </citation>
    <scope>NUCLEOTIDE SEQUENCE [LARGE SCALE GENOMIC DNA]</scope>
    <source>
        <tissue evidence="2">Flower</tissue>
    </source>
</reference>
<dbReference type="SMART" id="SM00256">
    <property type="entry name" value="FBOX"/>
    <property type="match status" value="1"/>
</dbReference>
<dbReference type="SUPFAM" id="SSF81383">
    <property type="entry name" value="F-box domain"/>
    <property type="match status" value="1"/>
</dbReference>
<protein>
    <recommendedName>
        <fullName evidence="1">F-box domain-containing protein</fullName>
    </recommendedName>
</protein>